<gene>
    <name evidence="3" type="ORF">EFY79_16390</name>
</gene>
<proteinExistence type="inferred from homology"/>
<dbReference type="InterPro" id="IPR011008">
    <property type="entry name" value="Dimeric_a/b-barrel"/>
</dbReference>
<sequence>MNHFFYKLIPPRRDFHLNQNAEEQEIMQKHFGYWAGLTSAKKALIYGPVFHKDGVFGIAIIASESEEEAKNIANNDPAILSKIHTYELSPMLLA</sequence>
<comment type="caution">
    <text evidence="3">The sequence shown here is derived from an EMBL/GenBank/DDBJ whole genome shotgun (WGS) entry which is preliminary data.</text>
</comment>
<protein>
    <recommendedName>
        <fullName evidence="2">YCII-related domain-containing protein</fullName>
    </recommendedName>
</protein>
<evidence type="ECO:0000313" key="4">
    <source>
        <dbReference type="Proteomes" id="UP000267223"/>
    </source>
</evidence>
<dbReference type="AlphaFoldDB" id="A0A3M9N8Y4"/>
<evidence type="ECO:0000313" key="3">
    <source>
        <dbReference type="EMBL" id="RNI34272.1"/>
    </source>
</evidence>
<name>A0A3M9N8Y4_9BACT</name>
<comment type="similarity">
    <text evidence="1">Belongs to the YciI family.</text>
</comment>
<dbReference type="RefSeq" id="WP_123121813.1">
    <property type="nucleotide sequence ID" value="NZ_RJJR01000014.1"/>
</dbReference>
<reference evidence="3 4" key="1">
    <citation type="submission" date="2018-11" db="EMBL/GenBank/DDBJ databases">
        <title>Draft genome sequence of Ferruginibacter sp. BO-59.</title>
        <authorList>
            <person name="Im W.T."/>
        </authorList>
    </citation>
    <scope>NUCLEOTIDE SEQUENCE [LARGE SCALE GENOMIC DNA]</scope>
    <source>
        <strain evidence="3 4">BO-59</strain>
    </source>
</reference>
<dbReference type="InterPro" id="IPR005545">
    <property type="entry name" value="YCII"/>
</dbReference>
<dbReference type="EMBL" id="RJJR01000014">
    <property type="protein sequence ID" value="RNI34272.1"/>
    <property type="molecule type" value="Genomic_DNA"/>
</dbReference>
<evidence type="ECO:0000259" key="2">
    <source>
        <dbReference type="Pfam" id="PF03795"/>
    </source>
</evidence>
<keyword evidence="4" id="KW-1185">Reference proteome</keyword>
<dbReference type="Proteomes" id="UP000267223">
    <property type="component" value="Unassembled WGS sequence"/>
</dbReference>
<evidence type="ECO:0000256" key="1">
    <source>
        <dbReference type="ARBA" id="ARBA00007689"/>
    </source>
</evidence>
<feature type="domain" description="YCII-related" evidence="2">
    <location>
        <begin position="21"/>
        <end position="87"/>
    </location>
</feature>
<dbReference type="Pfam" id="PF03795">
    <property type="entry name" value="YCII"/>
    <property type="match status" value="1"/>
</dbReference>
<organism evidence="3 4">
    <name type="scientific">Hanamia caeni</name>
    <dbReference type="NCBI Taxonomy" id="2294116"/>
    <lineage>
        <taxon>Bacteria</taxon>
        <taxon>Pseudomonadati</taxon>
        <taxon>Bacteroidota</taxon>
        <taxon>Chitinophagia</taxon>
        <taxon>Chitinophagales</taxon>
        <taxon>Chitinophagaceae</taxon>
        <taxon>Hanamia</taxon>
    </lineage>
</organism>
<accession>A0A3M9N8Y4</accession>
<dbReference type="SUPFAM" id="SSF54909">
    <property type="entry name" value="Dimeric alpha+beta barrel"/>
    <property type="match status" value="1"/>
</dbReference>